<dbReference type="Proteomes" id="UP001154282">
    <property type="component" value="Unassembled WGS sequence"/>
</dbReference>
<keyword evidence="5" id="KW-1185">Reference proteome</keyword>
<comment type="similarity">
    <text evidence="1">Belongs to the mTERF family.</text>
</comment>
<dbReference type="PANTHER" id="PTHR13068">
    <property type="entry name" value="CGI-12 PROTEIN-RELATED"/>
    <property type="match status" value="1"/>
</dbReference>
<comment type="caution">
    <text evidence="4">The sequence shown here is derived from an EMBL/GenBank/DDBJ whole genome shotgun (WGS) entry which is preliminary data.</text>
</comment>
<dbReference type="InterPro" id="IPR038538">
    <property type="entry name" value="MTERF_sf"/>
</dbReference>
<name>A0AAV0MMI7_9ROSI</name>
<protein>
    <submittedName>
        <fullName evidence="4">Uncharacterized protein</fullName>
    </submittedName>
</protein>
<dbReference type="SMART" id="SM00733">
    <property type="entry name" value="Mterf"/>
    <property type="match status" value="7"/>
</dbReference>
<reference evidence="4" key="1">
    <citation type="submission" date="2022-08" db="EMBL/GenBank/DDBJ databases">
        <authorList>
            <person name="Gutierrez-Valencia J."/>
        </authorList>
    </citation>
    <scope>NUCLEOTIDE SEQUENCE</scope>
</reference>
<dbReference type="InterPro" id="IPR003690">
    <property type="entry name" value="MTERF"/>
</dbReference>
<evidence type="ECO:0000256" key="1">
    <source>
        <dbReference type="ARBA" id="ARBA00007692"/>
    </source>
</evidence>
<sequence>MGRQICRTLVSFYLRSSSHSLPTRFLDPSSVSFFSSVANKTAKKPKISVFDYLVNQQQFSPEIASKALSIAAVKHVKTPERADSVLSYLKDVGFSRAQIETIVQKVPRVLNSDVENVLKPKVQVFQDTGFAAKDMTEIITGDPWILTRSPVNRIVPSIVALKSVVGSVANVAALLKKSAWFLKLDLEATMLPNIEYVQSFGVSEEKILRFISSFPRFFLFKPEHVKEFVRRVDEMGLDRESNMFLYAIRVVSSMSPEKWEVKLKLFRDLGFSDEDILFAFKRQPMAFSTSDKKVKEVVDFLVTEANVEISSIVKSPQLLICSVENRIKPRLMVIKALQSRNLLSREPKMTAVYKMAHVLFLKKYVLPYLDKVEDLMRIAMGTVAA</sequence>
<dbReference type="Pfam" id="PF02536">
    <property type="entry name" value="mTERF"/>
    <property type="match status" value="2"/>
</dbReference>
<proteinExistence type="inferred from homology"/>
<dbReference type="PANTHER" id="PTHR13068:SF130">
    <property type="entry name" value="TRANSCRIPTION TERMINATION FACTOR MTERF6, CHLOROPLASTIC_MITOCHONDRIAL-LIKE"/>
    <property type="match status" value="1"/>
</dbReference>
<keyword evidence="3" id="KW-0809">Transit peptide</keyword>
<dbReference type="EMBL" id="CAMGYJ010000007">
    <property type="protein sequence ID" value="CAI0447696.1"/>
    <property type="molecule type" value="Genomic_DNA"/>
</dbReference>
<evidence type="ECO:0000313" key="4">
    <source>
        <dbReference type="EMBL" id="CAI0447696.1"/>
    </source>
</evidence>
<dbReference type="AlphaFoldDB" id="A0AAV0MMI7"/>
<dbReference type="FunFam" id="1.25.70.10:FF:000001">
    <property type="entry name" value="Mitochondrial transcription termination factor-like"/>
    <property type="match status" value="1"/>
</dbReference>
<evidence type="ECO:0000256" key="3">
    <source>
        <dbReference type="ARBA" id="ARBA00022946"/>
    </source>
</evidence>
<keyword evidence="2" id="KW-0805">Transcription regulation</keyword>
<evidence type="ECO:0000313" key="5">
    <source>
        <dbReference type="Proteomes" id="UP001154282"/>
    </source>
</evidence>
<keyword evidence="2" id="KW-0804">Transcription</keyword>
<dbReference type="GO" id="GO:0006353">
    <property type="term" value="P:DNA-templated transcription termination"/>
    <property type="evidence" value="ECO:0007669"/>
    <property type="project" value="UniProtKB-KW"/>
</dbReference>
<keyword evidence="2" id="KW-0806">Transcription termination</keyword>
<dbReference type="Gene3D" id="1.25.70.10">
    <property type="entry name" value="Transcription termination factor 3, mitochondrial"/>
    <property type="match status" value="1"/>
</dbReference>
<organism evidence="4 5">
    <name type="scientific">Linum tenue</name>
    <dbReference type="NCBI Taxonomy" id="586396"/>
    <lineage>
        <taxon>Eukaryota</taxon>
        <taxon>Viridiplantae</taxon>
        <taxon>Streptophyta</taxon>
        <taxon>Embryophyta</taxon>
        <taxon>Tracheophyta</taxon>
        <taxon>Spermatophyta</taxon>
        <taxon>Magnoliopsida</taxon>
        <taxon>eudicotyledons</taxon>
        <taxon>Gunneridae</taxon>
        <taxon>Pentapetalae</taxon>
        <taxon>rosids</taxon>
        <taxon>fabids</taxon>
        <taxon>Malpighiales</taxon>
        <taxon>Linaceae</taxon>
        <taxon>Linum</taxon>
    </lineage>
</organism>
<gene>
    <name evidence="4" type="ORF">LITE_LOCUS29504</name>
</gene>
<evidence type="ECO:0000256" key="2">
    <source>
        <dbReference type="ARBA" id="ARBA00022472"/>
    </source>
</evidence>
<accession>A0AAV0MMI7</accession>
<dbReference type="GO" id="GO:0003676">
    <property type="term" value="F:nucleic acid binding"/>
    <property type="evidence" value="ECO:0007669"/>
    <property type="project" value="InterPro"/>
</dbReference>